<name>A0A419DBH0_9BACT</name>
<comment type="caution">
    <text evidence="2">The sequence shown here is derived from an EMBL/GenBank/DDBJ whole genome shotgun (WGS) entry which is preliminary data.</text>
</comment>
<feature type="compositionally biased region" description="Low complexity" evidence="1">
    <location>
        <begin position="47"/>
        <end position="62"/>
    </location>
</feature>
<evidence type="ECO:0000313" key="2">
    <source>
        <dbReference type="EMBL" id="RJO60402.1"/>
    </source>
</evidence>
<dbReference type="AlphaFoldDB" id="A0A419DBH0"/>
<dbReference type="Proteomes" id="UP000285655">
    <property type="component" value="Unassembled WGS sequence"/>
</dbReference>
<feature type="region of interest" description="Disordered" evidence="1">
    <location>
        <begin position="1"/>
        <end position="64"/>
    </location>
</feature>
<evidence type="ECO:0000256" key="1">
    <source>
        <dbReference type="SAM" id="MobiDB-lite"/>
    </source>
</evidence>
<organism evidence="2 3">
    <name type="scientific">candidate division WS5 bacterium</name>
    <dbReference type="NCBI Taxonomy" id="2093353"/>
    <lineage>
        <taxon>Bacteria</taxon>
        <taxon>candidate division WS5</taxon>
    </lineage>
</organism>
<evidence type="ECO:0000313" key="3">
    <source>
        <dbReference type="Proteomes" id="UP000285655"/>
    </source>
</evidence>
<sequence>MATYVRDKSGAFFQSGQAGTKAVNDPRTLASLMSGTTPSESRDLFASTPSPDQTDPTLTQDTQVDENSPITKFNLALMDMLKEAQGFGPSEQDFAHQRTIERTQTGKVSEMTPEELRVLSPSQQAAIRSGEVSALEPEADAIAAKIKAQDARLSNFENLLSAAKQFGGEFSKTIAPTKEIVDGYKRMIREGAQPTSIPNEIRNKVLASLDDDDWTKWREATTKEKGGFELSEGQTRYEYNPQTGKYNIVANAPKSKEDGEQPLNILDIQRYQELYPEAGIIAGDTQETANKKVAEINTPEDKMRSLIVAAKENGNDYETVVNEINNDNTIKDKKLANEIAQEIYNITPEASPVSEPAYGQGVFSKVEVKDRMKYLEEVGMPKSQIKVQLKKDGYSMEAIKKTGAGNIIDRLQSFLFNE</sequence>
<accession>A0A419DBH0</accession>
<reference evidence="2 3" key="1">
    <citation type="journal article" date="2017" name="ISME J.">
        <title>Energy and carbon metabolisms in a deep terrestrial subsurface fluid microbial community.</title>
        <authorList>
            <person name="Momper L."/>
            <person name="Jungbluth S.P."/>
            <person name="Lee M.D."/>
            <person name="Amend J.P."/>
        </authorList>
    </citation>
    <scope>NUCLEOTIDE SEQUENCE [LARGE SCALE GENOMIC DNA]</scope>
    <source>
        <strain evidence="2">SURF_29</strain>
    </source>
</reference>
<gene>
    <name evidence="2" type="ORF">C4544_05245</name>
</gene>
<dbReference type="EMBL" id="QZJW01000046">
    <property type="protein sequence ID" value="RJO60402.1"/>
    <property type="molecule type" value="Genomic_DNA"/>
</dbReference>
<proteinExistence type="predicted"/>
<protein>
    <submittedName>
        <fullName evidence="2">Uncharacterized protein</fullName>
    </submittedName>
</protein>